<evidence type="ECO:0000256" key="1">
    <source>
        <dbReference type="ARBA" id="ARBA00022729"/>
    </source>
</evidence>
<dbReference type="Proteomes" id="UP000726170">
    <property type="component" value="Unassembled WGS sequence"/>
</dbReference>
<evidence type="ECO:0000313" key="4">
    <source>
        <dbReference type="Proteomes" id="UP000726170"/>
    </source>
</evidence>
<name>A0ABS6EN29_9CLOT</name>
<dbReference type="EMBL" id="JAHLQF010000004">
    <property type="protein sequence ID" value="MBU5486056.1"/>
    <property type="molecule type" value="Genomic_DNA"/>
</dbReference>
<dbReference type="Pfam" id="PF04294">
    <property type="entry name" value="VanW"/>
    <property type="match status" value="1"/>
</dbReference>
<proteinExistence type="predicted"/>
<dbReference type="PANTHER" id="PTHR35788">
    <property type="entry name" value="EXPORTED PROTEIN-RELATED"/>
    <property type="match status" value="1"/>
</dbReference>
<dbReference type="Pfam" id="PF07501">
    <property type="entry name" value="G5"/>
    <property type="match status" value="1"/>
</dbReference>
<dbReference type="SMART" id="SM01208">
    <property type="entry name" value="G5"/>
    <property type="match status" value="1"/>
</dbReference>
<dbReference type="InterPro" id="IPR011098">
    <property type="entry name" value="G5_dom"/>
</dbReference>
<dbReference type="PANTHER" id="PTHR35788:SF1">
    <property type="entry name" value="EXPORTED PROTEIN"/>
    <property type="match status" value="1"/>
</dbReference>
<dbReference type="InterPro" id="IPR007391">
    <property type="entry name" value="Vancomycin_resist_VanW"/>
</dbReference>
<organism evidence="3 4">
    <name type="scientific">Clostridium mobile</name>
    <dbReference type="NCBI Taxonomy" id="2841512"/>
    <lineage>
        <taxon>Bacteria</taxon>
        <taxon>Bacillati</taxon>
        <taxon>Bacillota</taxon>
        <taxon>Clostridia</taxon>
        <taxon>Eubacteriales</taxon>
        <taxon>Clostridiaceae</taxon>
        <taxon>Clostridium</taxon>
    </lineage>
</organism>
<reference evidence="3 4" key="1">
    <citation type="submission" date="2021-06" db="EMBL/GenBank/DDBJ databases">
        <authorList>
            <person name="Sun Q."/>
            <person name="Li D."/>
        </authorList>
    </citation>
    <scope>NUCLEOTIDE SEQUENCE [LARGE SCALE GENOMIC DNA]</scope>
    <source>
        <strain evidence="3 4">MSJ-11</strain>
    </source>
</reference>
<protein>
    <submittedName>
        <fullName evidence="3">VanW family protein</fullName>
    </submittedName>
</protein>
<keyword evidence="1" id="KW-0732">Signal</keyword>
<evidence type="ECO:0000313" key="3">
    <source>
        <dbReference type="EMBL" id="MBU5486056.1"/>
    </source>
</evidence>
<comment type="caution">
    <text evidence="3">The sequence shown here is derived from an EMBL/GenBank/DDBJ whole genome shotgun (WGS) entry which is preliminary data.</text>
</comment>
<keyword evidence="4" id="KW-1185">Reference proteome</keyword>
<dbReference type="PROSITE" id="PS51109">
    <property type="entry name" value="G5"/>
    <property type="match status" value="1"/>
</dbReference>
<dbReference type="InterPro" id="IPR022029">
    <property type="entry name" value="YoaR-like_PG-bd"/>
</dbReference>
<feature type="domain" description="G5" evidence="2">
    <location>
        <begin position="384"/>
        <end position="464"/>
    </location>
</feature>
<evidence type="ECO:0000259" key="2">
    <source>
        <dbReference type="PROSITE" id="PS51109"/>
    </source>
</evidence>
<sequence>MQMTRKKKRARARAKKKAIIMILSVFMLILLGSGSAAIAYGYSYVKHYNNLIFPGVKVENVDISGKSVQDAKAILQKSFNDKVLMSKLTVKTPGKDYTLGFDKVDPKYDIDKVVNEAFTYGKDLNLYKKYKLIKNPENKAFSLQFAYNKDAVQKFVDGIEKDINKNPQDAKITRNNGAFNITSETVGKKLNKEKLMEDILSKMEYGIKEDLQVSAEVQDVKARITKSSLASIDGLISTFSTHYSGISSAERANNIVVSTKSIDGTVLMPGDVFSFNGTVGERTVARGYQAGPVIIGNKVESGLGGGICQVSSTLYNAVLMSNMRSVERVHHTLPSSYVQLGRDATVDWGNIDYKFKNTLNFPVYIQGTTSGGNVTFNIYSNQSLTKNRYAITNDVYSTVESTTKTVEDPKLPQGSEEVVQKAYTGYKVKVYRNIYENETLVKQELVSDDFYRPVEGLVKVGTKKN</sequence>
<gene>
    <name evidence="3" type="ORF">KQI86_17175</name>
</gene>
<dbReference type="InterPro" id="IPR052913">
    <property type="entry name" value="Glycopeptide_resist_protein"/>
</dbReference>
<dbReference type="Pfam" id="PF12229">
    <property type="entry name" value="PG_binding_4"/>
    <property type="match status" value="1"/>
</dbReference>
<accession>A0ABS6EN29</accession>